<name>A0A139JR58_9MOLU</name>
<keyword evidence="1" id="KW-0812">Transmembrane</keyword>
<accession>A0A139JR58</accession>
<dbReference type="EMBL" id="LTBM01000001">
    <property type="protein sequence ID" value="KXT29438.1"/>
    <property type="molecule type" value="Genomic_DNA"/>
</dbReference>
<dbReference type="RefSeq" id="WP_066539893.1">
    <property type="nucleotide sequence ID" value="NZ_JHUK01000001.1"/>
</dbReference>
<feature type="transmembrane region" description="Helical" evidence="1">
    <location>
        <begin position="12"/>
        <end position="36"/>
    </location>
</feature>
<comment type="caution">
    <text evidence="2">The sequence shown here is derived from an EMBL/GenBank/DDBJ whole genome shotgun (WGS) entry which is preliminary data.</text>
</comment>
<dbReference type="AlphaFoldDB" id="A0A139JR58"/>
<keyword evidence="1" id="KW-0472">Membrane</keyword>
<dbReference type="Proteomes" id="UP000249343">
    <property type="component" value="Unassembled WGS sequence"/>
</dbReference>
<dbReference type="EMBL" id="JHUK01000001">
    <property type="protein sequence ID" value="RAM58019.1"/>
    <property type="molecule type" value="Genomic_DNA"/>
</dbReference>
<reference evidence="3 5" key="1">
    <citation type="submission" date="2014-04" db="EMBL/GenBank/DDBJ databases">
        <title>Genome study of Napier grass stunt phytoplasma.</title>
        <authorList>
            <person name="Kawicha P."/>
            <person name="Dickinson M."/>
            <person name="Hodgetts J."/>
        </authorList>
    </citation>
    <scope>NUCLEOTIDE SEQUENCE [LARGE SCALE GENOMIC DNA]</scope>
    <source>
        <strain evidence="3 5">NGS-S10</strain>
    </source>
</reference>
<gene>
    <name evidence="2" type="ORF">AXA84_0083</name>
    <name evidence="3" type="ORF">DH96_00480</name>
</gene>
<dbReference type="Proteomes" id="UP000070069">
    <property type="component" value="Unassembled WGS sequence"/>
</dbReference>
<proteinExistence type="predicted"/>
<reference evidence="2 4" key="2">
    <citation type="submission" date="2016-02" db="EMBL/GenBank/DDBJ databases">
        <title>A draft genome sequence of Candidatus Phytoplasma oryzae strain Mbita1, the causative agent of Napier Grass stunt disease in Kenya.</title>
        <authorList>
            <person name="Fischer A."/>
            <person name="Santa-Cruz I."/>
            <person name="Wambua L."/>
            <person name="Olds C."/>
            <person name="Midega C."/>
            <person name="Dickinson M."/>
            <person name="Kawicha P."/>
            <person name="Khan Z."/>
            <person name="Masiga D."/>
            <person name="Jores J."/>
            <person name="Bernd S."/>
        </authorList>
    </citation>
    <scope>NUCLEOTIDE SEQUENCE [LARGE SCALE GENOMIC DNA]</scope>
    <source>
        <strain evidence="2">Mbita1</strain>
    </source>
</reference>
<keyword evidence="1" id="KW-1133">Transmembrane helix</keyword>
<protein>
    <submittedName>
        <fullName evidence="2">Uncharacterized protein</fullName>
    </submittedName>
</protein>
<evidence type="ECO:0000313" key="5">
    <source>
        <dbReference type="Proteomes" id="UP000249343"/>
    </source>
</evidence>
<evidence type="ECO:0000256" key="1">
    <source>
        <dbReference type="SAM" id="Phobius"/>
    </source>
</evidence>
<keyword evidence="5" id="KW-1185">Reference proteome</keyword>
<sequence>MNLNLKKIKFTSIFLFIIFMFFVFINFFKTNLIYAIGGSYSIKEKSISPEKRDEIKPLISRIDFLLEEKKINKKDISILENNIESLKLEKRKVLIYPDKFYKFQYSNGLKTFHLMQKKHFFKKKNFLKKRQDEIKLQIKVLENVIEEILHYDSNSQILDSNSNSN</sequence>
<evidence type="ECO:0000313" key="2">
    <source>
        <dbReference type="EMBL" id="KXT29438.1"/>
    </source>
</evidence>
<dbReference type="PATRIC" id="fig|203274.3.peg.82"/>
<evidence type="ECO:0000313" key="3">
    <source>
        <dbReference type="EMBL" id="RAM58019.1"/>
    </source>
</evidence>
<organism evidence="2 4">
    <name type="scientific">Candidatus Phytoplasma oryzae</name>
    <dbReference type="NCBI Taxonomy" id="203274"/>
    <lineage>
        <taxon>Bacteria</taxon>
        <taxon>Bacillati</taxon>
        <taxon>Mycoplasmatota</taxon>
        <taxon>Mollicutes</taxon>
        <taxon>Acholeplasmatales</taxon>
        <taxon>Acholeplasmataceae</taxon>
        <taxon>Candidatus Phytoplasma</taxon>
        <taxon>16SrXI (Rice yellow dwarf group)</taxon>
    </lineage>
</organism>
<evidence type="ECO:0000313" key="4">
    <source>
        <dbReference type="Proteomes" id="UP000070069"/>
    </source>
</evidence>